<gene>
    <name evidence="3" type="ORF">ACFOZ4_21290</name>
</gene>
<evidence type="ECO:0000313" key="4">
    <source>
        <dbReference type="Proteomes" id="UP001595816"/>
    </source>
</evidence>
<sequence>MSEQKRHGLDKTIDLSATEEPTHHLHPSPGNVGYSPGVAAVGRSASVGEPTLTFEEPTDVGGPGIITRGPLKQPTVPLRQRLRQLRRGGRWSLVGAAVLVACWGLFAVSASSGDQAGAALALVVILVVGAFLFGLSRLLGLVVLERTFGRVRRSAWVSHAVAGLFWAASGVTYLTRISWLVEAWNWLRGVG</sequence>
<evidence type="ECO:0000256" key="2">
    <source>
        <dbReference type="SAM" id="Phobius"/>
    </source>
</evidence>
<evidence type="ECO:0000256" key="1">
    <source>
        <dbReference type="SAM" id="MobiDB-lite"/>
    </source>
</evidence>
<organism evidence="3 4">
    <name type="scientific">Hamadaea flava</name>
    <dbReference type="NCBI Taxonomy" id="1742688"/>
    <lineage>
        <taxon>Bacteria</taxon>
        <taxon>Bacillati</taxon>
        <taxon>Actinomycetota</taxon>
        <taxon>Actinomycetes</taxon>
        <taxon>Micromonosporales</taxon>
        <taxon>Micromonosporaceae</taxon>
        <taxon>Hamadaea</taxon>
    </lineage>
</organism>
<evidence type="ECO:0000313" key="3">
    <source>
        <dbReference type="EMBL" id="MFC4133152.1"/>
    </source>
</evidence>
<reference evidence="4" key="1">
    <citation type="journal article" date="2019" name="Int. J. Syst. Evol. Microbiol.">
        <title>The Global Catalogue of Microorganisms (GCM) 10K type strain sequencing project: providing services to taxonomists for standard genome sequencing and annotation.</title>
        <authorList>
            <consortium name="The Broad Institute Genomics Platform"/>
            <consortium name="The Broad Institute Genome Sequencing Center for Infectious Disease"/>
            <person name="Wu L."/>
            <person name="Ma J."/>
        </authorList>
    </citation>
    <scope>NUCLEOTIDE SEQUENCE [LARGE SCALE GENOMIC DNA]</scope>
    <source>
        <strain evidence="4">CGMCC 4.7289</strain>
    </source>
</reference>
<feature type="transmembrane region" description="Helical" evidence="2">
    <location>
        <begin position="116"/>
        <end position="144"/>
    </location>
</feature>
<name>A0ABV8LS31_9ACTN</name>
<proteinExistence type="predicted"/>
<feature type="transmembrane region" description="Helical" evidence="2">
    <location>
        <begin position="91"/>
        <end position="110"/>
    </location>
</feature>
<dbReference type="Proteomes" id="UP001595816">
    <property type="component" value="Unassembled WGS sequence"/>
</dbReference>
<feature type="compositionally biased region" description="Basic and acidic residues" evidence="1">
    <location>
        <begin position="1"/>
        <end position="13"/>
    </location>
</feature>
<feature type="transmembrane region" description="Helical" evidence="2">
    <location>
        <begin position="156"/>
        <end position="175"/>
    </location>
</feature>
<accession>A0ABV8LS31</accession>
<feature type="region of interest" description="Disordered" evidence="1">
    <location>
        <begin position="1"/>
        <end position="33"/>
    </location>
</feature>
<keyword evidence="2" id="KW-0812">Transmembrane</keyword>
<dbReference type="EMBL" id="JBHSAY010000010">
    <property type="protein sequence ID" value="MFC4133152.1"/>
    <property type="molecule type" value="Genomic_DNA"/>
</dbReference>
<keyword evidence="2" id="KW-0472">Membrane</keyword>
<keyword evidence="4" id="KW-1185">Reference proteome</keyword>
<protein>
    <submittedName>
        <fullName evidence="3">Uncharacterized protein</fullName>
    </submittedName>
</protein>
<comment type="caution">
    <text evidence="3">The sequence shown here is derived from an EMBL/GenBank/DDBJ whole genome shotgun (WGS) entry which is preliminary data.</text>
</comment>
<dbReference type="RefSeq" id="WP_253761038.1">
    <property type="nucleotide sequence ID" value="NZ_JAMZDZ010000001.1"/>
</dbReference>
<keyword evidence="2" id="KW-1133">Transmembrane helix</keyword>